<evidence type="ECO:0000313" key="1">
    <source>
        <dbReference type="EMBL" id="UTI66699.1"/>
    </source>
</evidence>
<dbReference type="EMBL" id="CP098502">
    <property type="protein sequence ID" value="UTI66699.1"/>
    <property type="molecule type" value="Genomic_DNA"/>
</dbReference>
<organism evidence="1 2">
    <name type="scientific">Paraconexibacter antarcticus</name>
    <dbReference type="NCBI Taxonomy" id="2949664"/>
    <lineage>
        <taxon>Bacteria</taxon>
        <taxon>Bacillati</taxon>
        <taxon>Actinomycetota</taxon>
        <taxon>Thermoleophilia</taxon>
        <taxon>Solirubrobacterales</taxon>
        <taxon>Paraconexibacteraceae</taxon>
        <taxon>Paraconexibacter</taxon>
    </lineage>
</organism>
<protein>
    <submittedName>
        <fullName evidence="1">Type II toxin-antitoxin system HicA family toxin</fullName>
    </submittedName>
</protein>
<reference evidence="1 2" key="1">
    <citation type="submission" date="2022-06" db="EMBL/GenBank/DDBJ databases">
        <title>Paraconexibacter antarcticus.</title>
        <authorList>
            <person name="Kim C.S."/>
        </authorList>
    </citation>
    <scope>NUCLEOTIDE SEQUENCE [LARGE SCALE GENOMIC DNA]</scope>
    <source>
        <strain evidence="1 2">02-257</strain>
    </source>
</reference>
<name>A0ABY5E1J8_9ACTN</name>
<accession>A0ABY5E1J8</accession>
<dbReference type="InterPro" id="IPR038570">
    <property type="entry name" value="HicA_sf"/>
</dbReference>
<dbReference type="SUPFAM" id="SSF54786">
    <property type="entry name" value="YcfA/nrd intein domain"/>
    <property type="match status" value="1"/>
</dbReference>
<evidence type="ECO:0000313" key="2">
    <source>
        <dbReference type="Proteomes" id="UP001056035"/>
    </source>
</evidence>
<dbReference type="RefSeq" id="WP_254573366.1">
    <property type="nucleotide sequence ID" value="NZ_CP098502.1"/>
</dbReference>
<sequence length="62" mass="7095">MPQTQKQWIKILEAEGWTHETGGKHQVKMTKPGHRPITLPANKRQAYTKGFESALRRQAGLQ</sequence>
<gene>
    <name evidence="1" type="ORF">NBH00_10930</name>
</gene>
<dbReference type="Proteomes" id="UP001056035">
    <property type="component" value="Chromosome"/>
</dbReference>
<proteinExistence type="predicted"/>
<dbReference type="Gene3D" id="3.30.920.30">
    <property type="entry name" value="Hypothetical protein"/>
    <property type="match status" value="1"/>
</dbReference>
<keyword evidence="2" id="KW-1185">Reference proteome</keyword>